<evidence type="ECO:0000256" key="4">
    <source>
        <dbReference type="ARBA" id="ARBA00022989"/>
    </source>
</evidence>
<keyword evidence="10" id="KW-1185">Reference proteome</keyword>
<name>A0A0F4Z6X0_RASE3</name>
<dbReference type="GeneID" id="25312189"/>
<proteinExistence type="inferred from homology"/>
<reference evidence="9 10" key="1">
    <citation type="submission" date="2015-04" db="EMBL/GenBank/DDBJ databases">
        <authorList>
            <person name="Heijne W.H."/>
            <person name="Fedorova N.D."/>
            <person name="Nierman W.C."/>
            <person name="Vollebregt A.W."/>
            <person name="Zhao Z."/>
            <person name="Wu L."/>
            <person name="Kumar M."/>
            <person name="Stam H."/>
            <person name="van den Berg M.A."/>
            <person name="Pel H.J."/>
        </authorList>
    </citation>
    <scope>NUCLEOTIDE SEQUENCE [LARGE SCALE GENOMIC DNA]</scope>
    <source>
        <strain evidence="9 10">CBS 393.64</strain>
    </source>
</reference>
<keyword evidence="4 7" id="KW-1133">Transmembrane helix</keyword>
<dbReference type="PROSITE" id="PS50850">
    <property type="entry name" value="MFS"/>
    <property type="match status" value="1"/>
</dbReference>
<dbReference type="FunFam" id="1.20.1250.20:FF:000082">
    <property type="entry name" value="MFS multidrug transporter, putative"/>
    <property type="match status" value="1"/>
</dbReference>
<protein>
    <submittedName>
        <fullName evidence="9">MFS multidrug transporter</fullName>
    </submittedName>
</protein>
<evidence type="ECO:0000256" key="6">
    <source>
        <dbReference type="SAM" id="MobiDB-lite"/>
    </source>
</evidence>
<dbReference type="RefSeq" id="XP_013332448.1">
    <property type="nucleotide sequence ID" value="XM_013476994.1"/>
</dbReference>
<feature type="transmembrane region" description="Helical" evidence="7">
    <location>
        <begin position="169"/>
        <end position="191"/>
    </location>
</feature>
<dbReference type="GO" id="GO:0022857">
    <property type="term" value="F:transmembrane transporter activity"/>
    <property type="evidence" value="ECO:0007669"/>
    <property type="project" value="InterPro"/>
</dbReference>
<evidence type="ECO:0000256" key="3">
    <source>
        <dbReference type="ARBA" id="ARBA00022692"/>
    </source>
</evidence>
<evidence type="ECO:0000313" key="9">
    <source>
        <dbReference type="EMBL" id="KKA25836.1"/>
    </source>
</evidence>
<feature type="transmembrane region" description="Helical" evidence="7">
    <location>
        <begin position="523"/>
        <end position="541"/>
    </location>
</feature>
<dbReference type="CDD" id="cd17323">
    <property type="entry name" value="MFS_Tpo1_MDR_like"/>
    <property type="match status" value="1"/>
</dbReference>
<evidence type="ECO:0000256" key="2">
    <source>
        <dbReference type="ARBA" id="ARBA00008335"/>
    </source>
</evidence>
<dbReference type="PANTHER" id="PTHR23502">
    <property type="entry name" value="MAJOR FACILITATOR SUPERFAMILY"/>
    <property type="match status" value="1"/>
</dbReference>
<feature type="transmembrane region" description="Helical" evidence="7">
    <location>
        <begin position="349"/>
        <end position="367"/>
    </location>
</feature>
<feature type="transmembrane region" description="Helical" evidence="7">
    <location>
        <begin position="257"/>
        <end position="277"/>
    </location>
</feature>
<dbReference type="Pfam" id="PF07690">
    <property type="entry name" value="MFS_1"/>
    <property type="match status" value="1"/>
</dbReference>
<dbReference type="PRINTS" id="PR01036">
    <property type="entry name" value="TCRTETB"/>
</dbReference>
<gene>
    <name evidence="9" type="ORF">T310_0125</name>
</gene>
<feature type="transmembrane region" description="Helical" evidence="7">
    <location>
        <begin position="102"/>
        <end position="118"/>
    </location>
</feature>
<evidence type="ECO:0000256" key="1">
    <source>
        <dbReference type="ARBA" id="ARBA00004651"/>
    </source>
</evidence>
<evidence type="ECO:0000256" key="7">
    <source>
        <dbReference type="SAM" id="Phobius"/>
    </source>
</evidence>
<comment type="similarity">
    <text evidence="2">Belongs to the major facilitator superfamily.</text>
</comment>
<feature type="transmembrane region" description="Helical" evidence="7">
    <location>
        <begin position="197"/>
        <end position="216"/>
    </location>
</feature>
<feature type="transmembrane region" description="Helical" evidence="7">
    <location>
        <begin position="228"/>
        <end position="251"/>
    </location>
</feature>
<dbReference type="STRING" id="1408163.A0A0F4Z6X0"/>
<dbReference type="InterPro" id="IPR020846">
    <property type="entry name" value="MFS_dom"/>
</dbReference>
<dbReference type="InterPro" id="IPR011701">
    <property type="entry name" value="MFS"/>
</dbReference>
<dbReference type="InterPro" id="IPR036259">
    <property type="entry name" value="MFS_trans_sf"/>
</dbReference>
<dbReference type="SUPFAM" id="SSF103473">
    <property type="entry name" value="MFS general substrate transporter"/>
    <property type="match status" value="1"/>
</dbReference>
<dbReference type="Gene3D" id="1.20.1250.20">
    <property type="entry name" value="MFS general substrate transporter like domains"/>
    <property type="match status" value="1"/>
</dbReference>
<dbReference type="OrthoDB" id="6770063at2759"/>
<dbReference type="GO" id="GO:0005886">
    <property type="term" value="C:plasma membrane"/>
    <property type="evidence" value="ECO:0007669"/>
    <property type="project" value="UniProtKB-SubCell"/>
</dbReference>
<dbReference type="PANTHER" id="PTHR23502:SF134">
    <property type="entry name" value="MAJOR FACILITATOR SUPERFAMILY (MFS) PROFILE DOMAIN-CONTAINING PROTEIN-RELATED"/>
    <property type="match status" value="1"/>
</dbReference>
<feature type="transmembrane region" description="Helical" evidence="7">
    <location>
        <begin position="387"/>
        <end position="406"/>
    </location>
</feature>
<sequence length="559" mass="60973">MATPESLAPPQSPALGPDSAGAQNNQVIVVGPPPGEDPAATEGKHETTRTEEIEYLYLTFDTELPTPVGISSPKPGSLPPPECPDLKPYTSPFLWSKSRKTLITWLACGVTVLAAYSAGEYTPAAEQLLPVWNVSPVAFDLGVTTFTTGFAIAPMVLAPFSEINGRRPVFISSGILFTACLIACGGTHSYAGMLVARFFQGVGGSTFSTMVGGVISDIYHADDRNTPMALFSGAALFGTGLGPLISSAIAYHTSWRWIYYSHAIVSGAFVVIMYILLKETRGSILLSRKARALNTYYERLEEAGYYGVLMPSDEPGEKQTVRRIRWKVKSDEERESLVKMISISCYRPFLVFFFSLWVAFSWAVLYLQFGSIPLVFETNHHFNLEQAGAVFTAMCVGSILATFLSIYQERIAFRFGKLSSTPEGRLYFACIESILMPAGLFWFGWTSFTSIPWIVPALAVGCATMGIFSIYLAVFNYLADTYHRYASSALAAQSCCRNLLGGVFPLVTNALFNNLGYPAASSLLGAIGALLTIVPWVLVFYGPKIRAKSKFASELLHQH</sequence>
<feature type="transmembrane region" description="Helical" evidence="7">
    <location>
        <begin position="138"/>
        <end position="157"/>
    </location>
</feature>
<dbReference type="FunFam" id="1.20.1720.10:FF:000061">
    <property type="entry name" value="Uncharacterized protein"/>
    <property type="match status" value="1"/>
</dbReference>
<evidence type="ECO:0000313" key="10">
    <source>
        <dbReference type="Proteomes" id="UP000053958"/>
    </source>
</evidence>
<feature type="transmembrane region" description="Helical" evidence="7">
    <location>
        <begin position="451"/>
        <end position="478"/>
    </location>
</feature>
<keyword evidence="5 7" id="KW-0472">Membrane</keyword>
<dbReference type="EMBL" id="LASV01000009">
    <property type="protein sequence ID" value="KKA25836.1"/>
    <property type="molecule type" value="Genomic_DNA"/>
</dbReference>
<feature type="transmembrane region" description="Helical" evidence="7">
    <location>
        <begin position="426"/>
        <end position="445"/>
    </location>
</feature>
<feature type="region of interest" description="Disordered" evidence="6">
    <location>
        <begin position="1"/>
        <end position="50"/>
    </location>
</feature>
<feature type="domain" description="Major facilitator superfamily (MFS) profile" evidence="8">
    <location>
        <begin position="103"/>
        <end position="546"/>
    </location>
</feature>
<feature type="transmembrane region" description="Helical" evidence="7">
    <location>
        <begin position="499"/>
        <end position="517"/>
    </location>
</feature>
<evidence type="ECO:0000256" key="5">
    <source>
        <dbReference type="ARBA" id="ARBA00023136"/>
    </source>
</evidence>
<keyword evidence="3 7" id="KW-0812">Transmembrane</keyword>
<accession>A0A0F4Z6X0</accession>
<organism evidence="9 10">
    <name type="scientific">Rasamsonia emersonii (strain ATCC 16479 / CBS 393.64 / IMI 116815)</name>
    <dbReference type="NCBI Taxonomy" id="1408163"/>
    <lineage>
        <taxon>Eukaryota</taxon>
        <taxon>Fungi</taxon>
        <taxon>Dikarya</taxon>
        <taxon>Ascomycota</taxon>
        <taxon>Pezizomycotina</taxon>
        <taxon>Eurotiomycetes</taxon>
        <taxon>Eurotiomycetidae</taxon>
        <taxon>Eurotiales</taxon>
        <taxon>Trichocomaceae</taxon>
        <taxon>Rasamsonia</taxon>
    </lineage>
</organism>
<evidence type="ECO:0000259" key="8">
    <source>
        <dbReference type="PROSITE" id="PS50850"/>
    </source>
</evidence>
<dbReference type="AlphaFoldDB" id="A0A0F4Z6X0"/>
<comment type="caution">
    <text evidence="9">The sequence shown here is derived from an EMBL/GenBank/DDBJ whole genome shotgun (WGS) entry which is preliminary data.</text>
</comment>
<dbReference type="Proteomes" id="UP000053958">
    <property type="component" value="Unassembled WGS sequence"/>
</dbReference>
<comment type="subcellular location">
    <subcellularLocation>
        <location evidence="1">Cell membrane</location>
        <topology evidence="1">Multi-pass membrane protein</topology>
    </subcellularLocation>
</comment>